<evidence type="ECO:0000259" key="3">
    <source>
        <dbReference type="SMART" id="SM00860"/>
    </source>
</evidence>
<reference evidence="4 5" key="1">
    <citation type="submission" date="2019-04" db="EMBL/GenBank/DDBJ databases">
        <title>Flavobacterium sp. nov. isolated from construction timber.</title>
        <authorList>
            <person name="Lin S.-Y."/>
            <person name="Chang C.-T."/>
            <person name="Young C.-C."/>
        </authorList>
    </citation>
    <scope>NUCLEOTIDE SEQUENCE [LARGE SCALE GENOMIC DNA]</scope>
    <source>
        <strain evidence="4 5">CC-CTC003</strain>
    </source>
</reference>
<dbReference type="AlphaFoldDB" id="A0A4S4A404"/>
<dbReference type="RefSeq" id="WP_136401702.1">
    <property type="nucleotide sequence ID" value="NZ_SSNZ01000001.1"/>
</dbReference>
<keyword evidence="1" id="KW-0677">Repeat</keyword>
<keyword evidence="2" id="KW-0040">ANK repeat</keyword>
<evidence type="ECO:0000256" key="1">
    <source>
        <dbReference type="ARBA" id="ARBA00022737"/>
    </source>
</evidence>
<dbReference type="InterPro" id="IPR037883">
    <property type="entry name" value="Knr4/Smi1-like_sf"/>
</dbReference>
<protein>
    <recommendedName>
        <fullName evidence="3">Knr4/Smi1-like domain-containing protein</fullName>
    </recommendedName>
</protein>
<feature type="domain" description="Knr4/Smi1-like" evidence="3">
    <location>
        <begin position="9"/>
        <end position="145"/>
    </location>
</feature>
<evidence type="ECO:0000313" key="5">
    <source>
        <dbReference type="Proteomes" id="UP000307507"/>
    </source>
</evidence>
<dbReference type="Gene3D" id="3.40.1580.10">
    <property type="entry name" value="SMI1/KNR4-like"/>
    <property type="match status" value="1"/>
</dbReference>
<organism evidence="4 5">
    <name type="scientific">Flavobacterium supellecticarium</name>
    <dbReference type="NCBI Taxonomy" id="2565924"/>
    <lineage>
        <taxon>Bacteria</taxon>
        <taxon>Pseudomonadati</taxon>
        <taxon>Bacteroidota</taxon>
        <taxon>Flavobacteriia</taxon>
        <taxon>Flavobacteriales</taxon>
        <taxon>Flavobacteriaceae</taxon>
        <taxon>Flavobacterium</taxon>
    </lineage>
</organism>
<proteinExistence type="predicted"/>
<dbReference type="PANTHER" id="PTHR24126">
    <property type="entry name" value="ANKYRIN REPEAT, PH AND SEC7 DOMAIN CONTAINING PROTEIN SECG-RELATED"/>
    <property type="match status" value="1"/>
</dbReference>
<dbReference type="EMBL" id="SSNZ01000001">
    <property type="protein sequence ID" value="THF53179.1"/>
    <property type="molecule type" value="Genomic_DNA"/>
</dbReference>
<dbReference type="PANTHER" id="PTHR24126:SF14">
    <property type="entry name" value="ANK_REP_REGION DOMAIN-CONTAINING PROTEIN"/>
    <property type="match status" value="1"/>
</dbReference>
<name>A0A4S4A404_9FLAO</name>
<dbReference type="Proteomes" id="UP000307507">
    <property type="component" value="Unassembled WGS sequence"/>
</dbReference>
<evidence type="ECO:0000256" key="2">
    <source>
        <dbReference type="ARBA" id="ARBA00023043"/>
    </source>
</evidence>
<comment type="caution">
    <text evidence="4">The sequence shown here is derived from an EMBL/GenBank/DDBJ whole genome shotgun (WGS) entry which is preliminary data.</text>
</comment>
<dbReference type="SUPFAM" id="SSF160631">
    <property type="entry name" value="SMI1/KNR4-like"/>
    <property type="match status" value="1"/>
</dbReference>
<dbReference type="InterPro" id="IPR018958">
    <property type="entry name" value="Knr4/Smi1-like_dom"/>
</dbReference>
<dbReference type="SMART" id="SM00860">
    <property type="entry name" value="SMI1_KNR4"/>
    <property type="match status" value="1"/>
</dbReference>
<keyword evidence="5" id="KW-1185">Reference proteome</keyword>
<dbReference type="OrthoDB" id="6637351at2"/>
<accession>A0A4S4A404</accession>
<dbReference type="Gene3D" id="1.25.40.20">
    <property type="entry name" value="Ankyrin repeat-containing domain"/>
    <property type="match status" value="1"/>
</dbReference>
<gene>
    <name evidence="4" type="ORF">E6C50_02965</name>
</gene>
<dbReference type="SUPFAM" id="SSF48403">
    <property type="entry name" value="Ankyrin repeat"/>
    <property type="match status" value="1"/>
</dbReference>
<dbReference type="Pfam" id="PF09346">
    <property type="entry name" value="SMI1_KNR4"/>
    <property type="match status" value="1"/>
</dbReference>
<dbReference type="InterPro" id="IPR036770">
    <property type="entry name" value="Ankyrin_rpt-contain_sf"/>
</dbReference>
<sequence>MNITSEYSPLTLAEIKQWERSNSTIPEPYKAFLLQQNGGSTGAKNTFKVKKMSGEFGFHAFFGIHEGLRGLDYIQTTYTKRNRFPGHYFAIASDVSGNLILMGQNEKKLGKIYFWYHEGEVSENEKPWEKNIYEIAKNLEGFLDSLYEEPIDDKEDLLDLFGGSDSQKQIALINSDWDVNKPLEDSTQTALERVANFGNDSTVLQALLDKGATIGRAMDHVRNNHSDSAVLFAKILLEAGANPDYADEKAREDKNTLLKSAVNKPLPKIELAKLLIHYGADVTVENEYGWTALKVAQRTLEGGVPEMQEVIDLIHEKSRFV</sequence>
<evidence type="ECO:0000313" key="4">
    <source>
        <dbReference type="EMBL" id="THF53179.1"/>
    </source>
</evidence>